<dbReference type="GO" id="GO:1990966">
    <property type="term" value="P:ATP generation from poly-ADP-D-ribose"/>
    <property type="evidence" value="ECO:0007669"/>
    <property type="project" value="TreeGrafter"/>
</dbReference>
<comment type="similarity">
    <text evidence="1">Belongs to the poly(ADP-ribose) glycohydrolase family.</text>
</comment>
<dbReference type="AlphaFoldDB" id="A0AAV3Q332"/>
<evidence type="ECO:0000313" key="9">
    <source>
        <dbReference type="EMBL" id="GAA0157958.1"/>
    </source>
</evidence>
<dbReference type="GO" id="GO:0005634">
    <property type="term" value="C:nucleus"/>
    <property type="evidence" value="ECO:0007669"/>
    <property type="project" value="TreeGrafter"/>
</dbReference>
<feature type="region of interest" description="Disordered" evidence="6">
    <location>
        <begin position="553"/>
        <end position="607"/>
    </location>
</feature>
<dbReference type="EMBL" id="BAABME010003222">
    <property type="protein sequence ID" value="GAA0157958.1"/>
    <property type="molecule type" value="Genomic_DNA"/>
</dbReference>
<dbReference type="InterPro" id="IPR007724">
    <property type="entry name" value="Poly_GlycHdrlase"/>
</dbReference>
<dbReference type="Pfam" id="PF20811">
    <property type="entry name" value="PARG_cat_N"/>
    <property type="match status" value="1"/>
</dbReference>
<feature type="binding site" evidence="5">
    <location>
        <position position="316"/>
    </location>
    <ligand>
        <name>substrate</name>
    </ligand>
</feature>
<dbReference type="GO" id="GO:0006282">
    <property type="term" value="P:regulation of DNA repair"/>
    <property type="evidence" value="ECO:0007669"/>
    <property type="project" value="InterPro"/>
</dbReference>
<evidence type="ECO:0000256" key="1">
    <source>
        <dbReference type="ARBA" id="ARBA00009545"/>
    </source>
</evidence>
<name>A0AAV3Q332_LITER</name>
<feature type="active site" evidence="4">
    <location>
        <position position="277"/>
    </location>
</feature>
<protein>
    <recommendedName>
        <fullName evidence="2">poly(ADP-ribose) glycohydrolase</fullName>
        <ecNumber evidence="2">3.2.1.143</ecNumber>
    </recommendedName>
</protein>
<evidence type="ECO:0000256" key="5">
    <source>
        <dbReference type="PIRSR" id="PIRSR607724-2"/>
    </source>
</evidence>
<dbReference type="InterPro" id="IPR046372">
    <property type="entry name" value="PARG_cat_C"/>
</dbReference>
<evidence type="ECO:0000256" key="2">
    <source>
        <dbReference type="ARBA" id="ARBA00012255"/>
    </source>
</evidence>
<feature type="compositionally biased region" description="Basic and acidic residues" evidence="6">
    <location>
        <begin position="573"/>
        <end position="587"/>
    </location>
</feature>
<evidence type="ECO:0000313" key="10">
    <source>
        <dbReference type="Proteomes" id="UP001454036"/>
    </source>
</evidence>
<sequence length="607" mass="68567">MGREEALSSILPFLPLFLRSGALFWPSPIVEALKALSKGPAHSCVDSGEIFSLAISDLRNSPLSTSAANGFFFFFDELIHEDAAARWFNDVVPRLARLLLELPRLLDDHYANSVVDGVEAGLRLLEPQQPGIVFLTQELVGALLACALFCLFPENSRGAKHLPTINFDNLFACIFDNYDEKVENKIKCITHYFERICTSMPSGNISFERKVLPLNHGRFNIYLPKADFWSKSTIPLCRFEVHGSGFIEDQSNEALEVDFANKYLGGGALHRGCLQEEIRFMINPELIAGMLFLPEMEDNEAIEIVGTERFSDYTGYAGSFRFCGDYVDRKKLDSYRRRETRIVAIDALSSPGRRQYRLGLLLREINKAFCGFLDQQNVPQNKDIFQMKGPLNSILNREMDSCIPRSTNNLLSLGDPSTSSHGREEAFGEQQNFPMNYGPDKGLHHLVDNRSEIGIATGNWGCGAFGGDPELKSILQWLASSQARRPFILYYTFHLEALQRLDQVAQWIRSHQWTVGELWDMLVEYAIQKFQGDTREGFFNWLLPSLHDNDGDISLHGDDDDMPLQDDSDGDDISLHDENDHDDNISEHDEDDDDLSLLPKDDMPSAS</sequence>
<organism evidence="9 10">
    <name type="scientific">Lithospermum erythrorhizon</name>
    <name type="common">Purple gromwell</name>
    <name type="synonym">Lithospermum officinale var. erythrorhizon</name>
    <dbReference type="NCBI Taxonomy" id="34254"/>
    <lineage>
        <taxon>Eukaryota</taxon>
        <taxon>Viridiplantae</taxon>
        <taxon>Streptophyta</taxon>
        <taxon>Embryophyta</taxon>
        <taxon>Tracheophyta</taxon>
        <taxon>Spermatophyta</taxon>
        <taxon>Magnoliopsida</taxon>
        <taxon>eudicotyledons</taxon>
        <taxon>Gunneridae</taxon>
        <taxon>Pentapetalae</taxon>
        <taxon>asterids</taxon>
        <taxon>lamiids</taxon>
        <taxon>Boraginales</taxon>
        <taxon>Boraginaceae</taxon>
        <taxon>Boraginoideae</taxon>
        <taxon>Lithospermeae</taxon>
        <taxon>Lithospermum</taxon>
    </lineage>
</organism>
<keyword evidence="10" id="KW-1185">Reference proteome</keyword>
<gene>
    <name evidence="9" type="ORF">LIER_15107</name>
</gene>
<feature type="binding site" evidence="5">
    <location>
        <position position="261"/>
    </location>
    <ligand>
        <name>substrate</name>
    </ligand>
</feature>
<feature type="domain" description="PARG catalytic Macro" evidence="7">
    <location>
        <begin position="227"/>
        <end position="499"/>
    </location>
</feature>
<evidence type="ECO:0000256" key="3">
    <source>
        <dbReference type="ARBA" id="ARBA00022801"/>
    </source>
</evidence>
<accession>A0AAV3Q332</accession>
<keyword evidence="3" id="KW-0378">Hydrolase</keyword>
<feature type="compositionally biased region" description="Acidic residues" evidence="6">
    <location>
        <begin position="558"/>
        <end position="572"/>
    </location>
</feature>
<dbReference type="GO" id="GO:0009225">
    <property type="term" value="P:nucleotide-sugar metabolic process"/>
    <property type="evidence" value="ECO:0007669"/>
    <property type="project" value="TreeGrafter"/>
</dbReference>
<dbReference type="GO" id="GO:0004649">
    <property type="term" value="F:poly(ADP-ribose) glycohydrolase activity"/>
    <property type="evidence" value="ECO:0007669"/>
    <property type="project" value="UniProtKB-EC"/>
</dbReference>
<dbReference type="Pfam" id="PF05028">
    <property type="entry name" value="PARG_cat_C"/>
    <property type="match status" value="1"/>
</dbReference>
<feature type="binding site" evidence="5">
    <location>
        <position position="275"/>
    </location>
    <ligand>
        <name>substrate</name>
    </ligand>
</feature>
<keyword evidence="9" id="KW-0326">Glycosidase</keyword>
<dbReference type="GO" id="GO:0005975">
    <property type="term" value="P:carbohydrate metabolic process"/>
    <property type="evidence" value="ECO:0007669"/>
    <property type="project" value="InterPro"/>
</dbReference>
<feature type="domain" description="PARG helical" evidence="8">
    <location>
        <begin position="80"/>
        <end position="209"/>
    </location>
</feature>
<proteinExistence type="inferred from homology"/>
<feature type="active site" evidence="4">
    <location>
        <position position="276"/>
    </location>
</feature>
<evidence type="ECO:0000259" key="7">
    <source>
        <dbReference type="Pfam" id="PF05028"/>
    </source>
</evidence>
<dbReference type="PANTHER" id="PTHR12837">
    <property type="entry name" value="POLY ADP-RIBOSE GLYCOHYDROLASE"/>
    <property type="match status" value="1"/>
</dbReference>
<dbReference type="GO" id="GO:0005737">
    <property type="term" value="C:cytoplasm"/>
    <property type="evidence" value="ECO:0007669"/>
    <property type="project" value="TreeGrafter"/>
</dbReference>
<feature type="active site" evidence="4">
    <location>
        <position position="258"/>
    </location>
</feature>
<dbReference type="Proteomes" id="UP001454036">
    <property type="component" value="Unassembled WGS sequence"/>
</dbReference>
<evidence type="ECO:0000256" key="6">
    <source>
        <dbReference type="SAM" id="MobiDB-lite"/>
    </source>
</evidence>
<evidence type="ECO:0000256" key="4">
    <source>
        <dbReference type="PIRSR" id="PIRSR607724-1"/>
    </source>
</evidence>
<dbReference type="EC" id="3.2.1.143" evidence="2"/>
<evidence type="ECO:0000259" key="8">
    <source>
        <dbReference type="Pfam" id="PF20811"/>
    </source>
</evidence>
<dbReference type="InterPro" id="IPR048362">
    <property type="entry name" value="PARG_helical"/>
</dbReference>
<reference evidence="9 10" key="1">
    <citation type="submission" date="2024-01" db="EMBL/GenBank/DDBJ databases">
        <title>The complete chloroplast genome sequence of Lithospermum erythrorhizon: insights into the phylogenetic relationship among Boraginaceae species and the maternal lineages of purple gromwells.</title>
        <authorList>
            <person name="Okada T."/>
            <person name="Watanabe K."/>
        </authorList>
    </citation>
    <scope>NUCLEOTIDE SEQUENCE [LARGE SCALE GENOMIC DNA]</scope>
</reference>
<comment type="caution">
    <text evidence="9">The sequence shown here is derived from an EMBL/GenBank/DDBJ whole genome shotgun (WGS) entry which is preliminary data.</text>
</comment>
<dbReference type="PANTHER" id="PTHR12837:SF0">
    <property type="entry name" value="POLY(ADP-RIBOSE) GLYCOHYDROLASE"/>
    <property type="match status" value="1"/>
</dbReference>